<evidence type="ECO:0000313" key="2">
    <source>
        <dbReference type="WBParaSite" id="scaffold5665_cov181.g9828"/>
    </source>
</evidence>
<keyword evidence="1" id="KW-1185">Reference proteome</keyword>
<proteinExistence type="predicted"/>
<dbReference type="Proteomes" id="UP000887561">
    <property type="component" value="Unplaced"/>
</dbReference>
<dbReference type="WBParaSite" id="scaffold5665_cov181.g9828">
    <property type="protein sequence ID" value="scaffold5665_cov181.g9828"/>
    <property type="gene ID" value="scaffold5665_cov181.g9828"/>
</dbReference>
<evidence type="ECO:0000313" key="1">
    <source>
        <dbReference type="Proteomes" id="UP000887561"/>
    </source>
</evidence>
<reference evidence="2" key="1">
    <citation type="submission" date="2022-11" db="UniProtKB">
        <authorList>
            <consortium name="WormBaseParasite"/>
        </authorList>
    </citation>
    <scope>IDENTIFICATION</scope>
</reference>
<dbReference type="AlphaFoldDB" id="A0A915MZ92"/>
<sequence>MLIKLYLSAYNLQEFLDIILNLIETTEDFSKMVATIRLTNVVNFIGLEEGAEEIEEEYVGDYFSLMKYNLRNKFMPQIEFSIDYDTNSHREFEDVLDNVRINY</sequence>
<protein>
    <submittedName>
        <fullName evidence="2">Uncharacterized protein</fullName>
    </submittedName>
</protein>
<accession>A0A915MZ92</accession>
<name>A0A915MZ92_MELJA</name>
<organism evidence="1 2">
    <name type="scientific">Meloidogyne javanica</name>
    <name type="common">Root-knot nematode worm</name>
    <dbReference type="NCBI Taxonomy" id="6303"/>
    <lineage>
        <taxon>Eukaryota</taxon>
        <taxon>Metazoa</taxon>
        <taxon>Ecdysozoa</taxon>
        <taxon>Nematoda</taxon>
        <taxon>Chromadorea</taxon>
        <taxon>Rhabditida</taxon>
        <taxon>Tylenchina</taxon>
        <taxon>Tylenchomorpha</taxon>
        <taxon>Tylenchoidea</taxon>
        <taxon>Meloidogynidae</taxon>
        <taxon>Meloidogyninae</taxon>
        <taxon>Meloidogyne</taxon>
        <taxon>Meloidogyne incognita group</taxon>
    </lineage>
</organism>